<dbReference type="Proteomes" id="UP000249390">
    <property type="component" value="Unassembled WGS sequence"/>
</dbReference>
<accession>A0A328DE41</accession>
<dbReference type="EMBL" id="NQVE01000150">
    <property type="protein sequence ID" value="RAL43997.1"/>
    <property type="molecule type" value="Genomic_DNA"/>
</dbReference>
<feature type="chain" id="PRO_5016330303" description="Secreted protein" evidence="1">
    <location>
        <begin position="20"/>
        <end position="125"/>
    </location>
</feature>
<name>A0A328DE41_9ASTE</name>
<reference evidence="2 3" key="1">
    <citation type="submission" date="2018-06" db="EMBL/GenBank/DDBJ databases">
        <title>The Genome of Cuscuta australis (Dodder) Provides Insight into the Evolution of Plant Parasitism.</title>
        <authorList>
            <person name="Liu H."/>
        </authorList>
    </citation>
    <scope>NUCLEOTIDE SEQUENCE [LARGE SCALE GENOMIC DNA]</scope>
    <source>
        <strain evidence="3">cv. Yunnan</strain>
        <tissue evidence="2">Vines</tissue>
    </source>
</reference>
<sequence>MLVLVLLNVGAMVKGLGRGNPLGGIYGSGAASSSHHWPWLPFGPRFLDESLHLKPGLMVDICTKRHAVSVRPMFLCRFGNGVSSGLGYGTSKPRVNLKILALLRDMLMQGQELTLVTLRFWCLDD</sequence>
<protein>
    <recommendedName>
        <fullName evidence="4">Secreted protein</fullName>
    </recommendedName>
</protein>
<gene>
    <name evidence="2" type="ORF">DM860_014134</name>
</gene>
<dbReference type="AlphaFoldDB" id="A0A328DE41"/>
<keyword evidence="3" id="KW-1185">Reference proteome</keyword>
<proteinExistence type="predicted"/>
<keyword evidence="1" id="KW-0732">Signal</keyword>
<organism evidence="2 3">
    <name type="scientific">Cuscuta australis</name>
    <dbReference type="NCBI Taxonomy" id="267555"/>
    <lineage>
        <taxon>Eukaryota</taxon>
        <taxon>Viridiplantae</taxon>
        <taxon>Streptophyta</taxon>
        <taxon>Embryophyta</taxon>
        <taxon>Tracheophyta</taxon>
        <taxon>Spermatophyta</taxon>
        <taxon>Magnoliopsida</taxon>
        <taxon>eudicotyledons</taxon>
        <taxon>Gunneridae</taxon>
        <taxon>Pentapetalae</taxon>
        <taxon>asterids</taxon>
        <taxon>lamiids</taxon>
        <taxon>Solanales</taxon>
        <taxon>Convolvulaceae</taxon>
        <taxon>Cuscuteae</taxon>
        <taxon>Cuscuta</taxon>
        <taxon>Cuscuta subgen. Grammica</taxon>
        <taxon>Cuscuta sect. Cleistogrammica</taxon>
    </lineage>
</organism>
<evidence type="ECO:0008006" key="4">
    <source>
        <dbReference type="Google" id="ProtNLM"/>
    </source>
</evidence>
<evidence type="ECO:0000313" key="2">
    <source>
        <dbReference type="EMBL" id="RAL43997.1"/>
    </source>
</evidence>
<evidence type="ECO:0000313" key="3">
    <source>
        <dbReference type="Proteomes" id="UP000249390"/>
    </source>
</evidence>
<comment type="caution">
    <text evidence="2">The sequence shown here is derived from an EMBL/GenBank/DDBJ whole genome shotgun (WGS) entry which is preliminary data.</text>
</comment>
<evidence type="ECO:0000256" key="1">
    <source>
        <dbReference type="SAM" id="SignalP"/>
    </source>
</evidence>
<feature type="signal peptide" evidence="1">
    <location>
        <begin position="1"/>
        <end position="19"/>
    </location>
</feature>